<feature type="compositionally biased region" description="Basic and acidic residues" evidence="8">
    <location>
        <begin position="18"/>
        <end position="36"/>
    </location>
</feature>
<evidence type="ECO:0000256" key="1">
    <source>
        <dbReference type="ARBA" id="ARBA00004141"/>
    </source>
</evidence>
<dbReference type="PANTHER" id="PTHR31752:SF72">
    <property type="entry name" value="AUXIN EFFLUX CARRIER COMPONENT 3A"/>
    <property type="match status" value="1"/>
</dbReference>
<protein>
    <submittedName>
        <fullName evidence="10">Peptidyl-prolyl cis-trans isomerase pin4</fullName>
    </submittedName>
</protein>
<comment type="caution">
    <text evidence="10">The sequence shown here is derived from an EMBL/GenBank/DDBJ whole genome shotgun (WGS) entry which is preliminary data.</text>
</comment>
<proteinExistence type="inferred from homology"/>
<dbReference type="GO" id="GO:0016853">
    <property type="term" value="F:isomerase activity"/>
    <property type="evidence" value="ECO:0007669"/>
    <property type="project" value="UniProtKB-KW"/>
</dbReference>
<feature type="transmembrane region" description="Helical" evidence="9">
    <location>
        <begin position="148"/>
        <end position="169"/>
    </location>
</feature>
<dbReference type="PANTHER" id="PTHR31752">
    <property type="entry name" value="AUXIN EFFLUX CARRIER COMPONENT 1B-RELATED"/>
    <property type="match status" value="1"/>
</dbReference>
<name>A0ABD3DQX8_9LAMI</name>
<evidence type="ECO:0000256" key="6">
    <source>
        <dbReference type="ARBA" id="ARBA00023136"/>
    </source>
</evidence>
<evidence type="ECO:0000256" key="8">
    <source>
        <dbReference type="SAM" id="MobiDB-lite"/>
    </source>
</evidence>
<accession>A0ABD3DQX8</accession>
<comment type="subcellular location">
    <subcellularLocation>
        <location evidence="1">Membrane</location>
        <topology evidence="1">Multi-pass membrane protein</topology>
    </subcellularLocation>
</comment>
<evidence type="ECO:0000256" key="5">
    <source>
        <dbReference type="ARBA" id="ARBA00022989"/>
    </source>
</evidence>
<evidence type="ECO:0000256" key="4">
    <source>
        <dbReference type="ARBA" id="ARBA00022692"/>
    </source>
</evidence>
<keyword evidence="7" id="KW-0927">Auxin signaling pathway</keyword>
<dbReference type="InterPro" id="IPR051107">
    <property type="entry name" value="Auxin_Efflux_Carrier"/>
</dbReference>
<dbReference type="GO" id="GO:0009734">
    <property type="term" value="P:auxin-activated signaling pathway"/>
    <property type="evidence" value="ECO:0007669"/>
    <property type="project" value="UniProtKB-KW"/>
</dbReference>
<reference evidence="11" key="1">
    <citation type="journal article" date="2024" name="IScience">
        <title>Strigolactones Initiate the Formation of Haustorium-like Structures in Castilleja.</title>
        <authorList>
            <person name="Buerger M."/>
            <person name="Peterson D."/>
            <person name="Chory J."/>
        </authorList>
    </citation>
    <scope>NUCLEOTIDE SEQUENCE [LARGE SCALE GENOMIC DNA]</scope>
</reference>
<dbReference type="Proteomes" id="UP001632038">
    <property type="component" value="Unassembled WGS sequence"/>
</dbReference>
<keyword evidence="11" id="KW-1185">Reference proteome</keyword>
<comment type="similarity">
    <text evidence="2">Belongs to the auxin efflux carrier (TC 2.A.69.1) family.</text>
</comment>
<evidence type="ECO:0000256" key="2">
    <source>
        <dbReference type="ARBA" id="ARBA00009177"/>
    </source>
</evidence>
<evidence type="ECO:0000256" key="3">
    <source>
        <dbReference type="ARBA" id="ARBA00022448"/>
    </source>
</evidence>
<dbReference type="GO" id="GO:0016020">
    <property type="term" value="C:membrane"/>
    <property type="evidence" value="ECO:0007669"/>
    <property type="project" value="UniProtKB-SubCell"/>
</dbReference>
<feature type="transmembrane region" description="Helical" evidence="9">
    <location>
        <begin position="181"/>
        <end position="203"/>
    </location>
</feature>
<keyword evidence="6 9" id="KW-0472">Membrane</keyword>
<dbReference type="EMBL" id="JAVIJP010000013">
    <property type="protein sequence ID" value="KAL3644698.1"/>
    <property type="molecule type" value="Genomic_DNA"/>
</dbReference>
<keyword evidence="3" id="KW-0813">Transport</keyword>
<dbReference type="Pfam" id="PF03547">
    <property type="entry name" value="Mem_trans"/>
    <property type="match status" value="1"/>
</dbReference>
<dbReference type="AlphaFoldDB" id="A0ABD3DQX8"/>
<keyword evidence="4 9" id="KW-0812">Transmembrane</keyword>
<evidence type="ECO:0000313" key="11">
    <source>
        <dbReference type="Proteomes" id="UP001632038"/>
    </source>
</evidence>
<keyword evidence="5 9" id="KW-1133">Transmembrane helix</keyword>
<feature type="region of interest" description="Disordered" evidence="8">
    <location>
        <begin position="12"/>
        <end position="36"/>
    </location>
</feature>
<evidence type="ECO:0000256" key="7">
    <source>
        <dbReference type="ARBA" id="ARBA00023294"/>
    </source>
</evidence>
<keyword evidence="10" id="KW-0413">Isomerase</keyword>
<gene>
    <name evidence="10" type="primary">PIN4_3</name>
    <name evidence="10" type="ORF">CASFOL_009878</name>
</gene>
<evidence type="ECO:0000313" key="10">
    <source>
        <dbReference type="EMBL" id="KAL3644698.1"/>
    </source>
</evidence>
<sequence>MFVWSSSARVDVGGRTGSDGDLHVFGEQSGRSDQKRAKEIRLLVSDNQPQNGEIEAVGGGDDERKKMGPTVLSKLGSKSTSELDSKTASDNNVKKAGKNMPSASVVSRLILTMVWRKLIETQTLTPALLASFGRWWHVHMPKIIEQSIAILSNTGLGMAMFSLGLFKALQPKLVACGKTAATFAMVVRFLIGPAVMAVASIAVGLHGTLLHVAIVQAALPQGIVPFVFAKEYNVHPAMLSTARSLGEVAFGSNTETKTLQAQAVVVWHRKSKALEEQLGRLRREGRWKLVARRRNKAAEGWWELAALCPREGYF</sequence>
<organism evidence="10 11">
    <name type="scientific">Castilleja foliolosa</name>
    <dbReference type="NCBI Taxonomy" id="1961234"/>
    <lineage>
        <taxon>Eukaryota</taxon>
        <taxon>Viridiplantae</taxon>
        <taxon>Streptophyta</taxon>
        <taxon>Embryophyta</taxon>
        <taxon>Tracheophyta</taxon>
        <taxon>Spermatophyta</taxon>
        <taxon>Magnoliopsida</taxon>
        <taxon>eudicotyledons</taxon>
        <taxon>Gunneridae</taxon>
        <taxon>Pentapetalae</taxon>
        <taxon>asterids</taxon>
        <taxon>lamiids</taxon>
        <taxon>Lamiales</taxon>
        <taxon>Orobanchaceae</taxon>
        <taxon>Pedicularideae</taxon>
        <taxon>Castillejinae</taxon>
        <taxon>Castilleja</taxon>
    </lineage>
</organism>
<dbReference type="InterPro" id="IPR004776">
    <property type="entry name" value="Mem_transp_PIN-like"/>
</dbReference>
<evidence type="ECO:0000256" key="9">
    <source>
        <dbReference type="SAM" id="Phobius"/>
    </source>
</evidence>
<feature type="region of interest" description="Disordered" evidence="8">
    <location>
        <begin position="48"/>
        <end position="97"/>
    </location>
</feature>